<reference evidence="3 4" key="1">
    <citation type="submission" date="2018-06" db="EMBL/GenBank/DDBJ databases">
        <authorList>
            <consortium name="Pathogen Informatics"/>
            <person name="Doyle S."/>
        </authorList>
    </citation>
    <scope>NUCLEOTIDE SEQUENCE [LARGE SCALE GENOMIC DNA]</scope>
    <source>
        <strain evidence="3 4">NCTC9426</strain>
    </source>
</reference>
<feature type="domain" description="Transposase IS110-like N-terminal" evidence="2">
    <location>
        <begin position="22"/>
        <end position="171"/>
    </location>
</feature>
<dbReference type="RefSeq" id="WP_220271833.1">
    <property type="nucleotide sequence ID" value="NZ_UGPZ01000002.1"/>
</dbReference>
<dbReference type="PANTHER" id="PTHR33055:SF13">
    <property type="entry name" value="TRANSPOSASE"/>
    <property type="match status" value="1"/>
</dbReference>
<name>A0A378PPX9_MORBO</name>
<proteinExistence type="predicted"/>
<dbReference type="InterPro" id="IPR047650">
    <property type="entry name" value="Transpos_IS110"/>
</dbReference>
<feature type="coiled-coil region" evidence="1">
    <location>
        <begin position="185"/>
        <end position="212"/>
    </location>
</feature>
<dbReference type="PANTHER" id="PTHR33055">
    <property type="entry name" value="TRANSPOSASE FOR INSERTION SEQUENCE ELEMENT IS1111A"/>
    <property type="match status" value="1"/>
</dbReference>
<organism evidence="3 4">
    <name type="scientific">Moraxella bovis</name>
    <dbReference type="NCBI Taxonomy" id="476"/>
    <lineage>
        <taxon>Bacteria</taxon>
        <taxon>Pseudomonadati</taxon>
        <taxon>Pseudomonadota</taxon>
        <taxon>Gammaproteobacteria</taxon>
        <taxon>Moraxellales</taxon>
        <taxon>Moraxellaceae</taxon>
        <taxon>Moraxella</taxon>
    </lineage>
</organism>
<dbReference type="GO" id="GO:0004803">
    <property type="term" value="F:transposase activity"/>
    <property type="evidence" value="ECO:0007669"/>
    <property type="project" value="InterPro"/>
</dbReference>
<gene>
    <name evidence="3" type="ORF">NCTC9426_00649</name>
</gene>
<keyword evidence="1" id="KW-0175">Coiled coil</keyword>
<accession>A0A378PPX9</accession>
<dbReference type="Pfam" id="PF01548">
    <property type="entry name" value="DEDD_Tnp_IS110"/>
    <property type="match status" value="1"/>
</dbReference>
<evidence type="ECO:0000313" key="3">
    <source>
        <dbReference type="EMBL" id="STY90627.1"/>
    </source>
</evidence>
<dbReference type="AlphaFoldDB" id="A0A378PPX9"/>
<dbReference type="Proteomes" id="UP000254133">
    <property type="component" value="Unassembled WGS sequence"/>
</dbReference>
<evidence type="ECO:0000313" key="4">
    <source>
        <dbReference type="Proteomes" id="UP000254133"/>
    </source>
</evidence>
<protein>
    <submittedName>
        <fullName evidence="3">Transposase</fullName>
    </submittedName>
</protein>
<evidence type="ECO:0000256" key="1">
    <source>
        <dbReference type="SAM" id="Coils"/>
    </source>
</evidence>
<dbReference type="InterPro" id="IPR002525">
    <property type="entry name" value="Transp_IS110-like_N"/>
</dbReference>
<sequence length="239" mass="26577">MMNNAKQTKTNVVNKPNDPIYCGIDVGKKVFVVSLSCKDKTKTFSNTGGDIKQAMAYLNTYAGTNLALVVLESTGGLEIPLAKALHQSGFNVVIANPNKTSQFAKSCSNAKTDNQDAKMLAFDAKFLSLDEDKLSHLLYVPPSEEQERLEALVVRRHQLVAMRVQEKNRIWKIHDSQKLSVERIIAYLDKEIKDLEQDIETLSKHFDDTTKKFKDIKGIGGVTVATLMSMLLKLGTLSN</sequence>
<evidence type="ECO:0000259" key="2">
    <source>
        <dbReference type="Pfam" id="PF01548"/>
    </source>
</evidence>
<dbReference type="GO" id="GO:0006313">
    <property type="term" value="P:DNA transposition"/>
    <property type="evidence" value="ECO:0007669"/>
    <property type="project" value="InterPro"/>
</dbReference>
<dbReference type="EMBL" id="UGPZ01000002">
    <property type="protein sequence ID" value="STY90627.1"/>
    <property type="molecule type" value="Genomic_DNA"/>
</dbReference>
<dbReference type="GO" id="GO:0003677">
    <property type="term" value="F:DNA binding"/>
    <property type="evidence" value="ECO:0007669"/>
    <property type="project" value="InterPro"/>
</dbReference>